<keyword evidence="14" id="KW-1185">Reference proteome</keyword>
<evidence type="ECO:0000313" key="13">
    <source>
        <dbReference type="EMBL" id="GAX78621.1"/>
    </source>
</evidence>
<comment type="catalytic activity">
    <reaction evidence="1 10">
        <text>Cleaves type-1 transmembrane domains using a catalytic dyad composed of serine and histidine that are contributed by different transmembrane domains.</text>
        <dbReference type="EC" id="3.4.21.105"/>
    </reaction>
</comment>
<accession>A0A250X6B8</accession>
<feature type="transmembrane region" description="Helical" evidence="10">
    <location>
        <begin position="282"/>
        <end position="308"/>
    </location>
</feature>
<evidence type="ECO:0000259" key="12">
    <source>
        <dbReference type="Pfam" id="PF01694"/>
    </source>
</evidence>
<gene>
    <name evidence="13" type="ORF">CEUSTIGMA_g6060.t1</name>
</gene>
<dbReference type="Proteomes" id="UP000232323">
    <property type="component" value="Unassembled WGS sequence"/>
</dbReference>
<feature type="transmembrane region" description="Helical" evidence="10">
    <location>
        <begin position="377"/>
        <end position="396"/>
    </location>
</feature>
<evidence type="ECO:0000256" key="4">
    <source>
        <dbReference type="ARBA" id="ARBA00022670"/>
    </source>
</evidence>
<evidence type="ECO:0000256" key="9">
    <source>
        <dbReference type="ARBA" id="ARBA00023136"/>
    </source>
</evidence>
<evidence type="ECO:0000256" key="5">
    <source>
        <dbReference type="ARBA" id="ARBA00022692"/>
    </source>
</evidence>
<dbReference type="Gene3D" id="1.20.1540.10">
    <property type="entry name" value="Rhomboid-like"/>
    <property type="match status" value="1"/>
</dbReference>
<keyword evidence="7 10" id="KW-0720">Serine protease</keyword>
<dbReference type="OrthoDB" id="418595at2759"/>
<sequence length="555" mass="58957">MANLSTTASAPYSERGTELWVSSMSAYRDIRDADASNNSQRQSYYPRSEDKNPLCLLSGSRVNYQQATSSETAVESLNTMPERSSAASRPHLMNSSGMPLSSVADRATTAVLVSSRPTSTVTALSTTSATSHIPAVTSERAVNNLLLHDSLHNQPYRQPATSSSQRGVLNTPDRQHIMSCLQTNASSSRATGSTYNSSSSGSQLLLQCKSKRQLALEQNRTHTACLMAAISVAQISLLLTSMYFNDWVFEDLVNNPLLGPGAEALSKIGGTYGPSLSSGHQYWRLAVSPFVGAGVLHVAANISVLFTYGMLLSNVFYTWQLALILVAGSLSSVIISANFGTTFITAAGSAPAFGALGAATAFLLLHRRHLRNHLISWVLLALSLLVNAFIGAMPFVDNSGNTVSFAVSLLAAAGLVALDQQPTPCNKGSERFMTSAAMALLSVPVLIPALGIIGLNSGLPLADYCNQWVCTPTPWWNCSAAQILPSVCDAMAYANGTMSLYCPNSGGHYSFQSDILLSNSSSIASLCAWYCSLVTTYSFGVTNSSLSQNPLTSTM</sequence>
<dbReference type="InterPro" id="IPR002610">
    <property type="entry name" value="Peptidase_S54_rhomboid-like"/>
</dbReference>
<dbReference type="PANTHER" id="PTHR22936:SF69">
    <property type="entry name" value="RHOMBOID-LIKE PROTEIN"/>
    <property type="match status" value="1"/>
</dbReference>
<feature type="domain" description="Peptidase S54 rhomboid" evidence="12">
    <location>
        <begin position="280"/>
        <end position="415"/>
    </location>
</feature>
<comment type="similarity">
    <text evidence="3 10">Belongs to the peptidase S54 family.</text>
</comment>
<dbReference type="Pfam" id="PF01694">
    <property type="entry name" value="Rhomboid"/>
    <property type="match status" value="1"/>
</dbReference>
<keyword evidence="5 10" id="KW-0812">Transmembrane</keyword>
<evidence type="ECO:0000256" key="2">
    <source>
        <dbReference type="ARBA" id="ARBA00004141"/>
    </source>
</evidence>
<feature type="transmembrane region" description="Helical" evidence="10">
    <location>
        <begin position="432"/>
        <end position="455"/>
    </location>
</feature>
<evidence type="ECO:0000256" key="11">
    <source>
        <dbReference type="SAM" id="MobiDB-lite"/>
    </source>
</evidence>
<feature type="region of interest" description="Disordered" evidence="11">
    <location>
        <begin position="32"/>
        <end position="52"/>
    </location>
</feature>
<dbReference type="InterPro" id="IPR022764">
    <property type="entry name" value="Peptidase_S54_rhomboid_dom"/>
</dbReference>
<evidence type="ECO:0000256" key="3">
    <source>
        <dbReference type="ARBA" id="ARBA00009045"/>
    </source>
</evidence>
<comment type="subcellular location">
    <subcellularLocation>
        <location evidence="2 10">Membrane</location>
        <topology evidence="2 10">Multi-pass membrane protein</topology>
    </subcellularLocation>
</comment>
<keyword evidence="9 10" id="KW-0472">Membrane</keyword>
<evidence type="ECO:0000256" key="6">
    <source>
        <dbReference type="ARBA" id="ARBA00022801"/>
    </source>
</evidence>
<dbReference type="EC" id="3.4.21.105" evidence="10"/>
<dbReference type="GO" id="GO:0016020">
    <property type="term" value="C:membrane"/>
    <property type="evidence" value="ECO:0007669"/>
    <property type="project" value="UniProtKB-SubCell"/>
</dbReference>
<feature type="compositionally biased region" description="Polar residues" evidence="11">
    <location>
        <begin position="35"/>
        <end position="45"/>
    </location>
</feature>
<keyword evidence="6 10" id="KW-0378">Hydrolase</keyword>
<proteinExistence type="inferred from homology"/>
<reference evidence="13 14" key="1">
    <citation type="submission" date="2017-08" db="EMBL/GenBank/DDBJ databases">
        <title>Acidophilic green algal genome provides insights into adaptation to an acidic environment.</title>
        <authorList>
            <person name="Hirooka S."/>
            <person name="Hirose Y."/>
            <person name="Kanesaki Y."/>
            <person name="Higuchi S."/>
            <person name="Fujiwara T."/>
            <person name="Onuma R."/>
            <person name="Era A."/>
            <person name="Ohbayashi R."/>
            <person name="Uzuka A."/>
            <person name="Nozaki H."/>
            <person name="Yoshikawa H."/>
            <person name="Miyagishima S.Y."/>
        </authorList>
    </citation>
    <scope>NUCLEOTIDE SEQUENCE [LARGE SCALE GENOMIC DNA]</scope>
    <source>
        <strain evidence="13 14">NIES-2499</strain>
    </source>
</reference>
<evidence type="ECO:0000256" key="10">
    <source>
        <dbReference type="RuleBase" id="RU362115"/>
    </source>
</evidence>
<dbReference type="GO" id="GO:0004252">
    <property type="term" value="F:serine-type endopeptidase activity"/>
    <property type="evidence" value="ECO:0007669"/>
    <property type="project" value="InterPro"/>
</dbReference>
<keyword evidence="8 10" id="KW-1133">Transmembrane helix</keyword>
<evidence type="ECO:0000313" key="14">
    <source>
        <dbReference type="Proteomes" id="UP000232323"/>
    </source>
</evidence>
<dbReference type="EMBL" id="BEGY01000034">
    <property type="protein sequence ID" value="GAX78621.1"/>
    <property type="molecule type" value="Genomic_DNA"/>
</dbReference>
<comment type="caution">
    <text evidence="13">The sequence shown here is derived from an EMBL/GenBank/DDBJ whole genome shotgun (WGS) entry which is preliminary data.</text>
</comment>
<feature type="transmembrane region" description="Helical" evidence="10">
    <location>
        <begin position="315"/>
        <end position="337"/>
    </location>
</feature>
<comment type="caution">
    <text evidence="10">Lacks conserved residue(s) required for the propagation of feature annotation.</text>
</comment>
<protein>
    <recommendedName>
        <fullName evidence="10">RHOMBOID-like protein</fullName>
        <ecNumber evidence="10">3.4.21.105</ecNumber>
    </recommendedName>
</protein>
<evidence type="ECO:0000256" key="1">
    <source>
        <dbReference type="ARBA" id="ARBA00000156"/>
    </source>
</evidence>
<dbReference type="AlphaFoldDB" id="A0A250X6B8"/>
<dbReference type="SUPFAM" id="SSF144091">
    <property type="entry name" value="Rhomboid-like"/>
    <property type="match status" value="1"/>
</dbReference>
<evidence type="ECO:0000256" key="8">
    <source>
        <dbReference type="ARBA" id="ARBA00022989"/>
    </source>
</evidence>
<evidence type="ECO:0000256" key="7">
    <source>
        <dbReference type="ARBA" id="ARBA00022825"/>
    </source>
</evidence>
<feature type="transmembrane region" description="Helical" evidence="10">
    <location>
        <begin position="224"/>
        <end position="244"/>
    </location>
</feature>
<organism evidence="13 14">
    <name type="scientific">Chlamydomonas eustigma</name>
    <dbReference type="NCBI Taxonomy" id="1157962"/>
    <lineage>
        <taxon>Eukaryota</taxon>
        <taxon>Viridiplantae</taxon>
        <taxon>Chlorophyta</taxon>
        <taxon>core chlorophytes</taxon>
        <taxon>Chlorophyceae</taxon>
        <taxon>CS clade</taxon>
        <taxon>Chlamydomonadales</taxon>
        <taxon>Chlamydomonadaceae</taxon>
        <taxon>Chlamydomonas</taxon>
    </lineage>
</organism>
<comment type="function">
    <text evidence="10">Serine protease involved in intramembrane proteolysis.</text>
</comment>
<dbReference type="STRING" id="1157962.A0A250X6B8"/>
<name>A0A250X6B8_9CHLO</name>
<dbReference type="PANTHER" id="PTHR22936">
    <property type="entry name" value="RHOMBOID-RELATED"/>
    <property type="match status" value="1"/>
</dbReference>
<dbReference type="InterPro" id="IPR035952">
    <property type="entry name" value="Rhomboid-like_sf"/>
</dbReference>
<feature type="transmembrane region" description="Helical" evidence="10">
    <location>
        <begin position="343"/>
        <end position="365"/>
    </location>
</feature>
<keyword evidence="4 10" id="KW-0645">Protease</keyword>
<dbReference type="GO" id="GO:0006508">
    <property type="term" value="P:proteolysis"/>
    <property type="evidence" value="ECO:0007669"/>
    <property type="project" value="UniProtKB-KW"/>
</dbReference>